<dbReference type="InterPro" id="IPR006283">
    <property type="entry name" value="ThiL-like"/>
</dbReference>
<dbReference type="Pfam" id="PF00586">
    <property type="entry name" value="AIRS"/>
    <property type="match status" value="1"/>
</dbReference>
<organism evidence="5">
    <name type="scientific">candidate division WOR-3 bacterium</name>
    <dbReference type="NCBI Taxonomy" id="2052148"/>
    <lineage>
        <taxon>Bacteria</taxon>
        <taxon>Bacteria division WOR-3</taxon>
    </lineage>
</organism>
<dbReference type="Gene3D" id="3.90.650.10">
    <property type="entry name" value="PurM-like C-terminal domain"/>
    <property type="match status" value="1"/>
</dbReference>
<evidence type="ECO:0000256" key="1">
    <source>
        <dbReference type="HAMAP-Rule" id="MF_02128"/>
    </source>
</evidence>
<dbReference type="GO" id="GO:0000287">
    <property type="term" value="F:magnesium ion binding"/>
    <property type="evidence" value="ECO:0007669"/>
    <property type="project" value="UniProtKB-UniRule"/>
</dbReference>
<dbReference type="AlphaFoldDB" id="A0A7C0XBW4"/>
<dbReference type="PANTHER" id="PTHR30270:SF0">
    <property type="entry name" value="THIAMINE-MONOPHOSPHATE KINASE"/>
    <property type="match status" value="1"/>
</dbReference>
<dbReference type="HAMAP" id="MF_02128">
    <property type="entry name" value="TMP_kinase"/>
    <property type="match status" value="1"/>
</dbReference>
<comment type="pathway">
    <text evidence="1">Cofactor biosynthesis; thiamine diphosphate biosynthesis; thiamine diphosphate from thiamine phosphate: step 1/1.</text>
</comment>
<dbReference type="NCBIfam" id="TIGR01379">
    <property type="entry name" value="thiL"/>
    <property type="match status" value="1"/>
</dbReference>
<feature type="binding site" evidence="1">
    <location>
        <position position="160"/>
    </location>
    <ligand>
        <name>ATP</name>
        <dbReference type="ChEBI" id="CHEBI:30616"/>
    </ligand>
</feature>
<dbReference type="GO" id="GO:0009030">
    <property type="term" value="F:thiamine-phosphate kinase activity"/>
    <property type="evidence" value="ECO:0007669"/>
    <property type="project" value="UniProtKB-UniRule"/>
</dbReference>
<dbReference type="InterPro" id="IPR016188">
    <property type="entry name" value="PurM-like_N"/>
</dbReference>
<dbReference type="InterPro" id="IPR036921">
    <property type="entry name" value="PurM-like_N_sf"/>
</dbReference>
<comment type="caution">
    <text evidence="1">Lacks conserved residue(s) required for the propagation of feature annotation.</text>
</comment>
<comment type="similarity">
    <text evidence="1">Belongs to the thiamine-monophosphate kinase family.</text>
</comment>
<comment type="miscellaneous">
    <text evidence="1">Reaction mechanism of ThiL seems to utilize a direct, inline transfer of the gamma-phosphate of ATP to TMP rather than a phosphorylated enzyme intermediate.</text>
</comment>
<feature type="binding site" evidence="1">
    <location>
        <position position="99"/>
    </location>
    <ligand>
        <name>Mg(2+)</name>
        <dbReference type="ChEBI" id="CHEBI:18420"/>
        <label>4</label>
    </ligand>
</feature>
<reference evidence="5" key="1">
    <citation type="journal article" date="2020" name="mSystems">
        <title>Genome- and Community-Level Interaction Insights into Carbon Utilization and Element Cycling Functions of Hydrothermarchaeota in Hydrothermal Sediment.</title>
        <authorList>
            <person name="Zhou Z."/>
            <person name="Liu Y."/>
            <person name="Xu W."/>
            <person name="Pan J."/>
            <person name="Luo Z.H."/>
            <person name="Li M."/>
        </authorList>
    </citation>
    <scope>NUCLEOTIDE SEQUENCE [LARGE SCALE GENOMIC DNA]</scope>
    <source>
        <strain evidence="5">HyVt-237</strain>
    </source>
</reference>
<feature type="binding site" evidence="1">
    <location>
        <position position="326"/>
    </location>
    <ligand>
        <name>substrate</name>
    </ligand>
</feature>
<evidence type="ECO:0000259" key="4">
    <source>
        <dbReference type="Pfam" id="PF02769"/>
    </source>
</evidence>
<dbReference type="Proteomes" id="UP000885931">
    <property type="component" value="Unassembled WGS sequence"/>
</dbReference>
<feature type="binding site" evidence="1">
    <location>
        <position position="108"/>
    </location>
    <ligand>
        <name>substrate</name>
    </ligand>
</feature>
<keyword evidence="1" id="KW-0547">Nucleotide-binding</keyword>
<keyword evidence="1 5" id="KW-0418">Kinase</keyword>
<feature type="binding site" evidence="1">
    <location>
        <position position="130"/>
    </location>
    <ligand>
        <name>Mg(2+)</name>
        <dbReference type="ChEBI" id="CHEBI:18420"/>
        <label>2</label>
    </ligand>
</feature>
<feature type="binding site" evidence="1">
    <location>
        <position position="130"/>
    </location>
    <ligand>
        <name>Mg(2+)</name>
        <dbReference type="ChEBI" id="CHEBI:18420"/>
        <label>3</label>
    </ligand>
</feature>
<comment type="caution">
    <text evidence="5">The sequence shown here is derived from an EMBL/GenBank/DDBJ whole genome shotgun (WGS) entry which is preliminary data.</text>
</comment>
<feature type="domain" description="PurM-like N-terminal" evidence="3">
    <location>
        <begin position="82"/>
        <end position="195"/>
    </location>
</feature>
<dbReference type="EMBL" id="DRBW01000244">
    <property type="protein sequence ID" value="HDM90867.1"/>
    <property type="molecule type" value="Genomic_DNA"/>
</dbReference>
<feature type="compositionally biased region" description="Basic and acidic residues" evidence="2">
    <location>
        <begin position="395"/>
        <end position="425"/>
    </location>
</feature>
<feature type="binding site" evidence="1">
    <location>
        <position position="380"/>
    </location>
    <ligand>
        <name>substrate</name>
    </ligand>
</feature>
<keyword evidence="1" id="KW-0784">Thiamine biosynthesis</keyword>
<protein>
    <recommendedName>
        <fullName evidence="1">Thiamine-monophosphate kinase</fullName>
        <shortName evidence="1">TMP kinase</shortName>
        <shortName evidence="1">Thiamine-phosphate kinase</shortName>
        <ecNumber evidence="1">2.7.4.16</ecNumber>
    </recommendedName>
</protein>
<dbReference type="GO" id="GO:0009228">
    <property type="term" value="P:thiamine biosynthetic process"/>
    <property type="evidence" value="ECO:0007669"/>
    <property type="project" value="UniProtKB-KW"/>
</dbReference>
<evidence type="ECO:0000256" key="2">
    <source>
        <dbReference type="SAM" id="MobiDB-lite"/>
    </source>
</evidence>
<dbReference type="UniPathway" id="UPA00060">
    <property type="reaction ID" value="UER00142"/>
</dbReference>
<gene>
    <name evidence="1 5" type="primary">thiL</name>
    <name evidence="5" type="ORF">ENG67_06655</name>
</gene>
<accession>A0A7C0XBW4</accession>
<dbReference type="InterPro" id="IPR036676">
    <property type="entry name" value="PurM-like_C_sf"/>
</dbReference>
<feature type="binding site" evidence="1">
    <location>
        <position position="84"/>
    </location>
    <ligand>
        <name>Mg(2+)</name>
        <dbReference type="ChEBI" id="CHEBI:18420"/>
        <label>4</label>
    </ligand>
</feature>
<comment type="catalytic activity">
    <reaction evidence="1">
        <text>thiamine phosphate + ATP = thiamine diphosphate + ADP</text>
        <dbReference type="Rhea" id="RHEA:15913"/>
        <dbReference type="ChEBI" id="CHEBI:30616"/>
        <dbReference type="ChEBI" id="CHEBI:37575"/>
        <dbReference type="ChEBI" id="CHEBI:58937"/>
        <dbReference type="ChEBI" id="CHEBI:456216"/>
        <dbReference type="EC" id="2.7.4.16"/>
    </reaction>
</comment>
<dbReference type="SUPFAM" id="SSF55326">
    <property type="entry name" value="PurM N-terminal domain-like"/>
    <property type="match status" value="1"/>
</dbReference>
<dbReference type="CDD" id="cd02194">
    <property type="entry name" value="ThiL"/>
    <property type="match status" value="1"/>
</dbReference>
<dbReference type="EC" id="2.7.4.16" evidence="1"/>
<feature type="binding site" evidence="1">
    <location>
        <position position="130"/>
    </location>
    <ligand>
        <name>Mg(2+)</name>
        <dbReference type="ChEBI" id="CHEBI:18420"/>
        <label>4</label>
    </ligand>
</feature>
<evidence type="ECO:0000259" key="3">
    <source>
        <dbReference type="Pfam" id="PF00586"/>
    </source>
</evidence>
<comment type="function">
    <text evidence="1">Catalyzes the ATP-dependent phosphorylation of thiamine-monophosphate (TMP) to form thiamine-pyrophosphate (TPP), the active form of vitamin B1.</text>
</comment>
<dbReference type="InterPro" id="IPR010918">
    <property type="entry name" value="PurM-like_C_dom"/>
</dbReference>
<dbReference type="Pfam" id="PF02769">
    <property type="entry name" value="AIRS_C"/>
    <property type="match status" value="1"/>
</dbReference>
<feature type="binding site" evidence="1">
    <location>
        <position position="273"/>
    </location>
    <ligand>
        <name>Mg(2+)</name>
        <dbReference type="ChEBI" id="CHEBI:18420"/>
        <label>3</label>
    </ligand>
</feature>
<feature type="binding site" evidence="1">
    <location>
        <begin position="177"/>
        <end position="178"/>
    </location>
    <ligand>
        <name>ATP</name>
        <dbReference type="ChEBI" id="CHEBI:30616"/>
    </ligand>
</feature>
<feature type="binding site" evidence="1">
    <location>
        <position position="275"/>
    </location>
    <ligand>
        <name>ATP</name>
        <dbReference type="ChEBI" id="CHEBI:30616"/>
    </ligand>
</feature>
<dbReference type="PANTHER" id="PTHR30270">
    <property type="entry name" value="THIAMINE-MONOPHOSPHATE KINASE"/>
    <property type="match status" value="1"/>
</dbReference>
<feature type="binding site" evidence="1">
    <location>
        <position position="101"/>
    </location>
    <ligand>
        <name>Mg(2+)</name>
        <dbReference type="ChEBI" id="CHEBI:18420"/>
        <label>2</label>
    </ligand>
</feature>
<feature type="binding site" evidence="1">
    <location>
        <position position="203"/>
    </location>
    <ligand>
        <name>ATP</name>
        <dbReference type="ChEBI" id="CHEBI:30616"/>
    </ligand>
</feature>
<feature type="binding site" evidence="1">
    <location>
        <position position="84"/>
    </location>
    <ligand>
        <name>Mg(2+)</name>
        <dbReference type="ChEBI" id="CHEBI:18420"/>
        <label>3</label>
    </ligand>
</feature>
<evidence type="ECO:0000313" key="5">
    <source>
        <dbReference type="EMBL" id="HDM90867.1"/>
    </source>
</evidence>
<keyword evidence="1" id="KW-0460">Magnesium</keyword>
<keyword evidence="1" id="KW-0067">ATP-binding</keyword>
<keyword evidence="1" id="KW-0479">Metal-binding</keyword>
<proteinExistence type="inferred from homology"/>
<dbReference type="GO" id="GO:0009229">
    <property type="term" value="P:thiamine diphosphate biosynthetic process"/>
    <property type="evidence" value="ECO:0007669"/>
    <property type="project" value="UniProtKB-UniRule"/>
</dbReference>
<feature type="domain" description="PurM-like C-terminal" evidence="4">
    <location>
        <begin position="208"/>
        <end position="365"/>
    </location>
</feature>
<dbReference type="Gene3D" id="3.30.1330.10">
    <property type="entry name" value="PurM-like, N-terminal domain"/>
    <property type="match status" value="1"/>
</dbReference>
<feature type="binding site" evidence="1">
    <location>
        <position position="101"/>
    </location>
    <ligand>
        <name>Mg(2+)</name>
        <dbReference type="ChEBI" id="CHEBI:18420"/>
        <label>1</label>
    </ligand>
</feature>
<dbReference type="SUPFAM" id="SSF56042">
    <property type="entry name" value="PurM C-terminal domain-like"/>
    <property type="match status" value="1"/>
</dbReference>
<feature type="binding site" evidence="1">
    <location>
        <position position="178"/>
    </location>
    <ligand>
        <name>Mg(2+)</name>
        <dbReference type="ChEBI" id="CHEBI:18420"/>
        <label>1</label>
    </ligand>
</feature>
<name>A0A7C0XBW4_UNCW3</name>
<dbReference type="GO" id="GO:0005524">
    <property type="term" value="F:ATP binding"/>
    <property type="evidence" value="ECO:0007669"/>
    <property type="project" value="UniProtKB-UniRule"/>
</dbReference>
<feature type="region of interest" description="Disordered" evidence="2">
    <location>
        <begin position="375"/>
        <end position="425"/>
    </location>
</feature>
<sequence length="425" mass="47514">MSPRVFHDCRIGITQKASTRRRKKQQIALVPQNSAPEAIQGIEFTAALPYSFQPMAFFPEDRLIEELLSFFRPHNRIKLPPGDDAMTISEIPVMEMVVSLDAFFEGVHFKRDYMDLGDIGHKSLAAALSDLAATGALPLTYLVNLELPPDLDVEKVKEIYRGYEGLNDAYCISPSGGNVVRGDRISLVTTVIGEVEKDSALKRTGMAEGDVVVVTGDLGRPGAALLLYEKKELREKLSNFDLGPIFEKFKKPWPRIKEIQNIKREVNITSIIDISDGLGIDLYRLARLNGFSIVIDESRLPVHPSVVPLLEIGGISTWELISESGEEYELLFTVPEEDVKKLENLQCELTPIGRVVPGFRPRVVLKKKDGGEVDISQRGYDHRRADKAGPVPRQFPDRSKEGGDSRFPEDRRDREDRGGPPREAP</sequence>
<feature type="binding site" evidence="1">
    <location>
        <position position="276"/>
    </location>
    <ligand>
        <name>Mg(2+)</name>
        <dbReference type="ChEBI" id="CHEBI:18420"/>
        <label>5</label>
    </ligand>
</feature>
<keyword evidence="1 5" id="KW-0808">Transferase</keyword>